<feature type="region of interest" description="Disordered" evidence="1">
    <location>
        <begin position="1"/>
        <end position="46"/>
    </location>
</feature>
<dbReference type="STRING" id="10029.G3IHS9"/>
<dbReference type="EMBL" id="JH002857">
    <property type="protein sequence ID" value="EGW06011.1"/>
    <property type="molecule type" value="Genomic_DNA"/>
</dbReference>
<feature type="region of interest" description="Disordered" evidence="1">
    <location>
        <begin position="90"/>
        <end position="128"/>
    </location>
</feature>
<name>G3IHS9_CRIGR</name>
<gene>
    <name evidence="2" type="ORF">I79_023385</name>
</gene>
<dbReference type="eggNOG" id="KOG4302">
    <property type="taxonomic scope" value="Eukaryota"/>
</dbReference>
<organism evidence="2 3">
    <name type="scientific">Cricetulus griseus</name>
    <name type="common">Chinese hamster</name>
    <name type="synonym">Cricetulus barabensis griseus</name>
    <dbReference type="NCBI Taxonomy" id="10029"/>
    <lineage>
        <taxon>Eukaryota</taxon>
        <taxon>Metazoa</taxon>
        <taxon>Chordata</taxon>
        <taxon>Craniata</taxon>
        <taxon>Vertebrata</taxon>
        <taxon>Euteleostomi</taxon>
        <taxon>Mammalia</taxon>
        <taxon>Eutheria</taxon>
        <taxon>Euarchontoglires</taxon>
        <taxon>Glires</taxon>
        <taxon>Rodentia</taxon>
        <taxon>Myomorpha</taxon>
        <taxon>Muroidea</taxon>
        <taxon>Cricetidae</taxon>
        <taxon>Cricetinae</taxon>
        <taxon>Cricetulus</taxon>
    </lineage>
</organism>
<feature type="compositionally biased region" description="Polar residues" evidence="1">
    <location>
        <begin position="1"/>
        <end position="10"/>
    </location>
</feature>
<dbReference type="Proteomes" id="UP000001075">
    <property type="component" value="Unassembled WGS sequence"/>
</dbReference>
<evidence type="ECO:0000313" key="2">
    <source>
        <dbReference type="EMBL" id="EGW06011.1"/>
    </source>
</evidence>
<proteinExistence type="predicted"/>
<protein>
    <submittedName>
        <fullName evidence="2">Protein regulator of cytokinesis 1</fullName>
    </submittedName>
</protein>
<feature type="compositionally biased region" description="Polar residues" evidence="1">
    <location>
        <begin position="119"/>
        <end position="128"/>
    </location>
</feature>
<sequence length="128" mass="13509">MSSATPNSSIRPAFGGTMYRSPVSRLPPSGSKSVITSMCSGKKTPRAARLRANKENMELNGSMLSGGYSGSTPLQHNCSIKSIASTYSEFSKDPSLSDSSTVGLQRELSKASRADATSRILNSTNIQS</sequence>
<evidence type="ECO:0000313" key="3">
    <source>
        <dbReference type="Proteomes" id="UP000001075"/>
    </source>
</evidence>
<evidence type="ECO:0000256" key="1">
    <source>
        <dbReference type="SAM" id="MobiDB-lite"/>
    </source>
</evidence>
<dbReference type="AlphaFoldDB" id="G3IHS9"/>
<reference evidence="3" key="1">
    <citation type="journal article" date="2011" name="Nat. Biotechnol.">
        <title>The genomic sequence of the Chinese hamster ovary (CHO)-K1 cell line.</title>
        <authorList>
            <person name="Xu X."/>
            <person name="Nagarajan H."/>
            <person name="Lewis N.E."/>
            <person name="Pan S."/>
            <person name="Cai Z."/>
            <person name="Liu X."/>
            <person name="Chen W."/>
            <person name="Xie M."/>
            <person name="Wang W."/>
            <person name="Hammond S."/>
            <person name="Andersen M.R."/>
            <person name="Neff N."/>
            <person name="Passarelli B."/>
            <person name="Koh W."/>
            <person name="Fan H.C."/>
            <person name="Wang J."/>
            <person name="Gui Y."/>
            <person name="Lee K.H."/>
            <person name="Betenbaugh M.J."/>
            <person name="Quake S.R."/>
            <person name="Famili I."/>
            <person name="Palsson B.O."/>
            <person name="Wang J."/>
        </authorList>
    </citation>
    <scope>NUCLEOTIDE SEQUENCE [LARGE SCALE GENOMIC DNA]</scope>
    <source>
        <strain evidence="3">CHO K1 cell line</strain>
    </source>
</reference>
<dbReference type="InParanoid" id="G3IHS9"/>
<accession>G3IHS9</accession>
<feature type="compositionally biased region" description="Polar residues" evidence="1">
    <location>
        <begin position="90"/>
        <end position="103"/>
    </location>
</feature>
<feature type="compositionally biased region" description="Polar residues" evidence="1">
    <location>
        <begin position="30"/>
        <end position="39"/>
    </location>
</feature>
<dbReference type="PaxDb" id="10029-XP_007620048.1"/>